<feature type="transmembrane region" description="Helical" evidence="6">
    <location>
        <begin position="132"/>
        <end position="155"/>
    </location>
</feature>
<feature type="transmembrane region" description="Helical" evidence="6">
    <location>
        <begin position="98"/>
        <end position="120"/>
    </location>
</feature>
<feature type="transmembrane region" description="Helical" evidence="6">
    <location>
        <begin position="317"/>
        <end position="336"/>
    </location>
</feature>
<dbReference type="Proteomes" id="UP000433883">
    <property type="component" value="Unassembled WGS sequence"/>
</dbReference>
<gene>
    <name evidence="8" type="ORF">BLS_001401</name>
</gene>
<dbReference type="InterPro" id="IPR036259">
    <property type="entry name" value="MFS_trans_sf"/>
</dbReference>
<dbReference type="InterPro" id="IPR011701">
    <property type="entry name" value="MFS"/>
</dbReference>
<feature type="non-terminal residue" evidence="8">
    <location>
        <position position="1"/>
    </location>
</feature>
<evidence type="ECO:0000259" key="7">
    <source>
        <dbReference type="PROSITE" id="PS50850"/>
    </source>
</evidence>
<feature type="domain" description="Major facilitator superfamily (MFS) profile" evidence="7">
    <location>
        <begin position="6"/>
        <end position="431"/>
    </location>
</feature>
<name>A0A8H3YL92_VENIN</name>
<feature type="transmembrane region" description="Helical" evidence="6">
    <location>
        <begin position="342"/>
        <end position="368"/>
    </location>
</feature>
<proteinExistence type="inferred from homology"/>
<dbReference type="AlphaFoldDB" id="A0A8H3YL92"/>
<feature type="transmembrane region" description="Helical" evidence="6">
    <location>
        <begin position="375"/>
        <end position="399"/>
    </location>
</feature>
<dbReference type="PROSITE" id="PS50850">
    <property type="entry name" value="MFS"/>
    <property type="match status" value="1"/>
</dbReference>
<reference evidence="8 9" key="1">
    <citation type="submission" date="2019-11" db="EMBL/GenBank/DDBJ databases">
        <title>Venturia inaequalis Genome Resource.</title>
        <authorList>
            <person name="Lichtner F.J."/>
        </authorList>
    </citation>
    <scope>NUCLEOTIDE SEQUENCE [LARGE SCALE GENOMIC DNA]</scope>
    <source>
        <strain evidence="8">Bline_iso_100314</strain>
    </source>
</reference>
<comment type="subcellular location">
    <subcellularLocation>
        <location evidence="1">Membrane</location>
        <topology evidence="1">Multi-pass membrane protein</topology>
    </subcellularLocation>
</comment>
<feature type="transmembrane region" description="Helical" evidence="6">
    <location>
        <begin position="161"/>
        <end position="180"/>
    </location>
</feature>
<evidence type="ECO:0000256" key="6">
    <source>
        <dbReference type="SAM" id="Phobius"/>
    </source>
</evidence>
<comment type="caution">
    <text evidence="8">The sequence shown here is derived from an EMBL/GenBank/DDBJ whole genome shotgun (WGS) entry which is preliminary data.</text>
</comment>
<dbReference type="GO" id="GO:0005886">
    <property type="term" value="C:plasma membrane"/>
    <property type="evidence" value="ECO:0007669"/>
    <property type="project" value="TreeGrafter"/>
</dbReference>
<evidence type="ECO:0000313" key="8">
    <source>
        <dbReference type="EMBL" id="KAE9961766.1"/>
    </source>
</evidence>
<protein>
    <recommendedName>
        <fullName evidence="7">Major facilitator superfamily (MFS) profile domain-containing protein</fullName>
    </recommendedName>
</protein>
<evidence type="ECO:0000313" key="9">
    <source>
        <dbReference type="Proteomes" id="UP000433883"/>
    </source>
</evidence>
<dbReference type="Gene3D" id="1.20.1250.20">
    <property type="entry name" value="MFS general substrate transporter like domains"/>
    <property type="match status" value="1"/>
</dbReference>
<evidence type="ECO:0000256" key="4">
    <source>
        <dbReference type="ARBA" id="ARBA00022989"/>
    </source>
</evidence>
<keyword evidence="4 6" id="KW-1133">Transmembrane helix</keyword>
<dbReference type="GO" id="GO:0022857">
    <property type="term" value="F:transmembrane transporter activity"/>
    <property type="evidence" value="ECO:0007669"/>
    <property type="project" value="InterPro"/>
</dbReference>
<dbReference type="PANTHER" id="PTHR23502">
    <property type="entry name" value="MAJOR FACILITATOR SUPERFAMILY"/>
    <property type="match status" value="1"/>
</dbReference>
<dbReference type="SUPFAM" id="SSF103473">
    <property type="entry name" value="MFS general substrate transporter"/>
    <property type="match status" value="1"/>
</dbReference>
<evidence type="ECO:0000256" key="1">
    <source>
        <dbReference type="ARBA" id="ARBA00004141"/>
    </source>
</evidence>
<feature type="transmembrane region" description="Helical" evidence="6">
    <location>
        <begin position="40"/>
        <end position="61"/>
    </location>
</feature>
<keyword evidence="3 6" id="KW-0812">Transmembrane</keyword>
<sequence length="823" mass="92863">VRKIHVVLVSILGVMNSSIASGLASNSAPYYAAEFHITSKYLPVLATSMFLMGYVVGPVIFGPMSEQYGRRIVMIWAFAWYIIFTMACALSPNFASLVIFRFLAGLGAACPLTVVGGTCADVYKNPEARGRAMAILIGATTFGPCAGPVISAYMSTINWRWSFWVALILAGLTFIILLFVPETYGPVILAHRAARLRKSTGDQNTFAPMELEQHDFKHIATVVLTRPIRMFFLEAIVLFSCLYLSFAYGIFYMFFQSYPIIYEETYGFTGGQEGLTFLAIGVGACLACLAYLGWDLVLRRAETQNKPWVRKEEMRRLPIACIAGPFFIMSCFWVGWTARKDIHWAVPILAGIPYGIGYVLIFMALLNYLVDAYKIFAASALGAASAVRSLFGAVLPFAARPMYKTLGVALFQHSEITTAITMSNRDSSSTLWDRAVIILDDGDSADTPPQSPRKVLVRPQRLDVSVLDKIKEGTLIDHTRKIDIFGSLMNYKSYIIDSPVTADLRELSKPEWDNLGAQGRLSIVDSPTAYAEYGRKISRLWAFDDYANYVSQILHQQQLAHPLHAVRTTDLWTEKKYLDQARDDYKKFGLGQIKTLKEPFLALKERRNKAKQAGNQDEYAKAIREMHSHKDQSLYFWSKKMDQGVRKILEPEIWEQIDDIEISYEVFQGLNIKREEEKPTLLELITTLNTSKASLECKIEDTICILDANLNHIQGLFELSHRQSRRALTRMLRLCANDVRTKGEGMQREVMLERFMSGKGFSYFEACRDIDVVRGDLETAKCVFQERVEGGLGELEGWGREYLDVCVGAERAWLKGIAEMRRE</sequence>
<accession>A0A8H3YL92</accession>
<dbReference type="EMBL" id="WNWQ01001305">
    <property type="protein sequence ID" value="KAE9961766.1"/>
    <property type="molecule type" value="Genomic_DNA"/>
</dbReference>
<dbReference type="FunFam" id="1.20.1250.20:FF:000082">
    <property type="entry name" value="MFS multidrug transporter, putative"/>
    <property type="match status" value="1"/>
</dbReference>
<dbReference type="Pfam" id="PF07690">
    <property type="entry name" value="MFS_1"/>
    <property type="match status" value="1"/>
</dbReference>
<evidence type="ECO:0000256" key="3">
    <source>
        <dbReference type="ARBA" id="ARBA00022692"/>
    </source>
</evidence>
<dbReference type="CDD" id="cd17323">
    <property type="entry name" value="MFS_Tpo1_MDR_like"/>
    <property type="match status" value="1"/>
</dbReference>
<feature type="transmembrane region" description="Helical" evidence="6">
    <location>
        <begin position="231"/>
        <end position="255"/>
    </location>
</feature>
<organism evidence="8 9">
    <name type="scientific">Venturia inaequalis</name>
    <name type="common">Apple scab fungus</name>
    <dbReference type="NCBI Taxonomy" id="5025"/>
    <lineage>
        <taxon>Eukaryota</taxon>
        <taxon>Fungi</taxon>
        <taxon>Dikarya</taxon>
        <taxon>Ascomycota</taxon>
        <taxon>Pezizomycotina</taxon>
        <taxon>Dothideomycetes</taxon>
        <taxon>Pleosporomycetidae</taxon>
        <taxon>Venturiales</taxon>
        <taxon>Venturiaceae</taxon>
        <taxon>Venturia</taxon>
    </lineage>
</organism>
<feature type="transmembrane region" description="Helical" evidence="6">
    <location>
        <begin position="73"/>
        <end position="92"/>
    </location>
</feature>
<evidence type="ECO:0000256" key="5">
    <source>
        <dbReference type="ARBA" id="ARBA00023136"/>
    </source>
</evidence>
<comment type="similarity">
    <text evidence="2">Belongs to the major facilitator superfamily.</text>
</comment>
<feature type="transmembrane region" description="Helical" evidence="6">
    <location>
        <begin position="275"/>
        <end position="297"/>
    </location>
</feature>
<dbReference type="InterPro" id="IPR020846">
    <property type="entry name" value="MFS_dom"/>
</dbReference>
<keyword evidence="5 6" id="KW-0472">Membrane</keyword>
<evidence type="ECO:0000256" key="2">
    <source>
        <dbReference type="ARBA" id="ARBA00008335"/>
    </source>
</evidence>
<dbReference type="PANTHER" id="PTHR23502:SF74">
    <property type="entry name" value="MAJOR FACILITATOR SUPERFAMILY (MFS) PROFILE DOMAIN-CONTAINING PROTEIN"/>
    <property type="match status" value="1"/>
</dbReference>